<dbReference type="PANTHER" id="PTHR33127">
    <property type="entry name" value="TRANSMEMBRANE PROTEIN"/>
    <property type="match status" value="1"/>
</dbReference>
<sequence length="741" mass="85354">MIMEDGKVIERSRFLKTLESCPWLVFPHCEDETRQTFCSMSQPFKTYGKSTPKLWINGVLGHSYGWLIISNKNITKRTIRREFIFLWNPVSSELIKLPPLDLKPDQRITTGSLLSPPDNPGSMVLVFENIVKSFIFCKLGDKMWTQIPAEEMDTEMQIIDDEPSASNRLLYSSPVNYKGKCYVPMSRQIKVIDQVKPEYFMFRSLNCMLPNRLSSYSDCLESYLVESYGELCLIEVTWGGVNVSQVLDIEISRLNFSTMEWSQVRSAKGRAFFLCRTAVYAISCPTNDSGLEGGFVYIFTVGSDRCLYSFNIEDKSISVSLPWENLPKSWDTPFWVMPDLSSLFSNRKPEGFQILSKEVKPEEEEEEIETEERKGKEILNFSPDNSEAEVRNLCDLPLEIIALIANNLYLLDYINFRLVCKTSLLVAPHIQWRETSPKVLKSHPLSPWLMFAQGNSRTLHNFIDPKFGGRYLMNIPESIIDFDIRYSKEGWLLMSSRDQGGSMFFYQPFAKKLIHVPPPLVNMDECYSFGFISSPTSPYCLIVGISSFSILCLIFLQDEEWYQFTRNDFSIFIPNHSSPVYFEGAFYFLGKHGNLGVFSVEDIGDVYLVQWDVLLKPEKPCNSSDHSYLLECDGKLHSVFVDNLGESVSVFELDKTTMAWRKVSDLGNYMFFVSTPSSFSMVAKTPGMENKIYFPKIKGKEIVYYCLRTGKYRTFGSKQAATNFYNTTEYLHSCWIQQRWL</sequence>
<gene>
    <name evidence="2" type="ORF">TCM_030892</name>
</gene>
<reference evidence="2" key="1">
    <citation type="journal article" date="2013" name="Genome Biol.">
        <title>The genome sequence of the most widely cultivated cacao type and its use to identify candidate genes regulating pod color.</title>
        <authorList>
            <person name="Motamayor J.C."/>
            <person name="Mockaitis K."/>
            <person name="Schmutz J."/>
            <person name="Haiminen N."/>
            <person name="Iii D.L."/>
            <person name="Cornejo O."/>
            <person name="Findley S.D."/>
            <person name="Zheng P."/>
            <person name="Utro F."/>
            <person name="Royaert S."/>
            <person name="Saski C."/>
            <person name="Jenkins J."/>
            <person name="Podicheti R."/>
            <person name="Zhao M."/>
            <person name="Scheffler B.E."/>
            <person name="Stack J.C."/>
            <person name="Feltus F.A."/>
            <person name="Mustiga G.M."/>
            <person name="Amores F."/>
            <person name="Phillips W."/>
            <person name="Marelli J.P."/>
            <person name="May G.D."/>
            <person name="Shapiro H."/>
            <person name="Ma J."/>
            <person name="Bustamante C.D."/>
            <person name="Schnell R.J."/>
            <person name="Main D."/>
            <person name="Gilbert D."/>
            <person name="Parida L."/>
            <person name="Kuhn D.N."/>
        </authorList>
    </citation>
    <scope>NUCLEOTIDE SEQUENCE [LARGE SCALE GENOMIC DNA]</scope>
</reference>
<dbReference type="eggNOG" id="ENOG502S177">
    <property type="taxonomic scope" value="Eukaryota"/>
</dbReference>
<dbReference type="EMBL" id="CM001885">
    <property type="protein sequence ID" value="EOY12368.1"/>
    <property type="molecule type" value="Genomic_DNA"/>
</dbReference>
<proteinExistence type="predicted"/>
<dbReference type="InterPro" id="IPR001810">
    <property type="entry name" value="F-box_dom"/>
</dbReference>
<dbReference type="InterPro" id="IPR005174">
    <property type="entry name" value="KIB1-4_b-propeller"/>
</dbReference>
<dbReference type="InParanoid" id="A0A061F662"/>
<dbReference type="PROSITE" id="PS50181">
    <property type="entry name" value="FBOX"/>
    <property type="match status" value="1"/>
</dbReference>
<protein>
    <recommendedName>
        <fullName evidence="1">F-box domain-containing protein</fullName>
    </recommendedName>
</protein>
<keyword evidence="3" id="KW-1185">Reference proteome</keyword>
<dbReference type="OMA" id="LMSWERV"/>
<dbReference type="Pfam" id="PF03478">
    <property type="entry name" value="Beta-prop_KIB1-4"/>
    <property type="match status" value="2"/>
</dbReference>
<evidence type="ECO:0000313" key="3">
    <source>
        <dbReference type="Proteomes" id="UP000026915"/>
    </source>
</evidence>
<name>A0A061F662_THECC</name>
<dbReference type="PANTHER" id="PTHR33127:SF69">
    <property type="entry name" value="OS09G0340800 PROTEIN"/>
    <property type="match status" value="1"/>
</dbReference>
<dbReference type="AlphaFoldDB" id="A0A061F662"/>
<organism evidence="2 3">
    <name type="scientific">Theobroma cacao</name>
    <name type="common">Cacao</name>
    <name type="synonym">Cocoa</name>
    <dbReference type="NCBI Taxonomy" id="3641"/>
    <lineage>
        <taxon>Eukaryota</taxon>
        <taxon>Viridiplantae</taxon>
        <taxon>Streptophyta</taxon>
        <taxon>Embryophyta</taxon>
        <taxon>Tracheophyta</taxon>
        <taxon>Spermatophyta</taxon>
        <taxon>Magnoliopsida</taxon>
        <taxon>eudicotyledons</taxon>
        <taxon>Gunneridae</taxon>
        <taxon>Pentapetalae</taxon>
        <taxon>rosids</taxon>
        <taxon>malvids</taxon>
        <taxon>Malvales</taxon>
        <taxon>Malvaceae</taxon>
        <taxon>Byttnerioideae</taxon>
        <taxon>Theobroma</taxon>
    </lineage>
</organism>
<dbReference type="Proteomes" id="UP000026915">
    <property type="component" value="Chromosome 7"/>
</dbReference>
<dbReference type="Gramene" id="EOY12368">
    <property type="protein sequence ID" value="EOY12368"/>
    <property type="gene ID" value="TCM_030892"/>
</dbReference>
<feature type="domain" description="F-box" evidence="1">
    <location>
        <begin position="390"/>
        <end position="435"/>
    </location>
</feature>
<evidence type="ECO:0000313" key="2">
    <source>
        <dbReference type="EMBL" id="EOY12368.1"/>
    </source>
</evidence>
<dbReference type="HOGENOM" id="CLU_026671_0_0_1"/>
<evidence type="ECO:0000259" key="1">
    <source>
        <dbReference type="PROSITE" id="PS50181"/>
    </source>
</evidence>
<accession>A0A061F662</accession>